<dbReference type="AlphaFoldDB" id="A0A2I5TD72"/>
<dbReference type="SUPFAM" id="SSF47598">
    <property type="entry name" value="Ribbon-helix-helix"/>
    <property type="match status" value="1"/>
</dbReference>
<dbReference type="EMBL" id="CP025084">
    <property type="protein sequence ID" value="AUH06816.1"/>
    <property type="molecule type" value="Genomic_DNA"/>
</dbReference>
<evidence type="ECO:0000313" key="3">
    <source>
        <dbReference type="Proteomes" id="UP000017700"/>
    </source>
</evidence>
<protein>
    <recommendedName>
        <fullName evidence="5">Arc family DNA-binding protein</fullName>
    </recommendedName>
</protein>
<organism evidence="2 3">
    <name type="scientific">Serratia sp. (strain ATCC 39006)</name>
    <name type="common">Prodigiosinella confusarubida</name>
    <dbReference type="NCBI Taxonomy" id="104623"/>
    <lineage>
        <taxon>Bacteria</taxon>
        <taxon>Pseudomonadati</taxon>
        <taxon>Pseudomonadota</taxon>
        <taxon>Gammaproteobacteria</taxon>
        <taxon>Enterobacterales</taxon>
        <taxon>Pectobacteriaceae</taxon>
        <taxon>Prodigiosinella</taxon>
    </lineage>
</organism>
<dbReference type="GO" id="GO:0043565">
    <property type="term" value="F:sequence-specific DNA binding"/>
    <property type="evidence" value="ECO:0007669"/>
    <property type="project" value="UniProtKB-ARBA"/>
</dbReference>
<keyword evidence="3" id="KW-1185">Reference proteome</keyword>
<dbReference type="InterPro" id="IPR013321">
    <property type="entry name" value="Arc_rbn_hlx_hlx"/>
</dbReference>
<reference evidence="2" key="4">
    <citation type="submission" date="2017-11" db="EMBL/GenBank/DDBJ databases">
        <title>Complete genome sequence of Serratia sp. ATCC 39006.</title>
        <authorList>
            <person name="Hampton H.G."/>
            <person name="Jackson S.A."/>
            <person name="Jauregui R."/>
            <person name="Poulter G.T.M."/>
            <person name="Salmond G.P.C."/>
            <person name="Fineran P.C."/>
        </authorList>
    </citation>
    <scope>NUCLEOTIDE SEQUENCE</scope>
    <source>
        <strain evidence="2">ATCC 39006</strain>
    </source>
</reference>
<dbReference type="RefSeq" id="WP_037382079.1">
    <property type="nucleotide sequence ID" value="NZ_CP025084.1"/>
</dbReference>
<accession>A0A2I5TD72</accession>
<evidence type="ECO:0000313" key="2">
    <source>
        <dbReference type="EMBL" id="AUH06816.1"/>
    </source>
</evidence>
<sequence>MSEISSLSLKIPLSLKEKIKVAALENQVSISTEVSDRLLKSFDTDVHSSDVDVIDNQNTEEMAELPLTAKEIKKLRQLLKEKPKSASKKK</sequence>
<dbReference type="EMBL" id="CP025085">
    <property type="protein sequence ID" value="AUH02499.1"/>
    <property type="molecule type" value="Genomic_DNA"/>
</dbReference>
<evidence type="ECO:0000313" key="1">
    <source>
        <dbReference type="EMBL" id="AUH02499.1"/>
    </source>
</evidence>
<dbReference type="Proteomes" id="UP000233778">
    <property type="component" value="Chromosome"/>
</dbReference>
<gene>
    <name evidence="1" type="ORF">CWC46_11685</name>
    <name evidence="2" type="ORF">Ser39006_011690</name>
</gene>
<dbReference type="Gene3D" id="1.10.1220.10">
    <property type="entry name" value="Met repressor-like"/>
    <property type="match status" value="1"/>
</dbReference>
<reference evidence="1 4" key="3">
    <citation type="submission" date="2017-11" db="EMBL/GenBank/DDBJ databases">
        <title>Complete genome sequence of Serratia sp. ATCC 39006 LacA.</title>
        <authorList>
            <person name="Hampton H.G."/>
            <person name="Jackson S.A."/>
            <person name="Jauregui R."/>
            <person name="Poulter G.T.M."/>
            <person name="Salmond G.P.C."/>
            <person name="Fineran P.C."/>
        </authorList>
    </citation>
    <scope>NUCLEOTIDE SEQUENCE [LARGE SCALE GENOMIC DNA]</scope>
    <source>
        <strain evidence="1 4">ATCC 39006</strain>
    </source>
</reference>
<reference evidence="2 3" key="1">
    <citation type="journal article" date="2013" name="Genome Announc.">
        <title>Draft genome sequence of Serratia sp. strain ATCC 39006, a model bacterium for analysis of the biosynthesis and regulation of prodigiosin, a carbapenem, and gas vesicles.</title>
        <authorList>
            <person name="Fineran P.C."/>
            <person name="Iglesias Cans M.C."/>
            <person name="Ramsay J.P."/>
            <person name="Wilf N.M."/>
            <person name="Cossyleon D."/>
            <person name="McNeil M.B."/>
            <person name="Williamson N.R."/>
            <person name="Monson R.E."/>
            <person name="Becher S.A."/>
            <person name="Stanton J.A."/>
            <person name="Brugger K."/>
            <person name="Brown S.D."/>
            <person name="Salmond G.P."/>
        </authorList>
    </citation>
    <scope>NUCLEOTIDE SEQUENCE [LARGE SCALE GENOMIC DNA]</scope>
    <source>
        <strain evidence="2">ATCC 39006</strain>
        <strain evidence="3">ATCC 39006 / SC 11482</strain>
    </source>
</reference>
<dbReference type="OrthoDB" id="6481077at2"/>
<dbReference type="GO" id="GO:0006355">
    <property type="term" value="P:regulation of DNA-templated transcription"/>
    <property type="evidence" value="ECO:0007669"/>
    <property type="project" value="InterPro"/>
</dbReference>
<dbReference type="Proteomes" id="UP000017700">
    <property type="component" value="Chromosome"/>
</dbReference>
<proteinExistence type="predicted"/>
<dbReference type="KEGG" id="sera:Ser39006_011690"/>
<reference evidence="2" key="2">
    <citation type="submission" date="2013-09" db="EMBL/GenBank/DDBJ databases">
        <authorList>
            <person name="Wang G."/>
            <person name="Yang Y."/>
            <person name="Su Y."/>
        </authorList>
    </citation>
    <scope>NUCLEOTIDE SEQUENCE</scope>
    <source>
        <strain evidence="2">ATCC 39006</strain>
    </source>
</reference>
<evidence type="ECO:0000313" key="4">
    <source>
        <dbReference type="Proteomes" id="UP000233778"/>
    </source>
</evidence>
<name>A0A2I5TD72_SERS3</name>
<dbReference type="KEGG" id="serq:CWC46_11685"/>
<dbReference type="InterPro" id="IPR010985">
    <property type="entry name" value="Ribbon_hlx_hlx"/>
</dbReference>
<evidence type="ECO:0008006" key="5">
    <source>
        <dbReference type="Google" id="ProtNLM"/>
    </source>
</evidence>